<feature type="domain" description="Metallo-beta-lactamase" evidence="1">
    <location>
        <begin position="24"/>
        <end position="209"/>
    </location>
</feature>
<evidence type="ECO:0000313" key="2">
    <source>
        <dbReference type="EMBL" id="WYY08665.1"/>
    </source>
</evidence>
<dbReference type="InterPro" id="IPR036866">
    <property type="entry name" value="RibonucZ/Hydroxyglut_hydro"/>
</dbReference>
<dbReference type="EMBL" id="CP136137">
    <property type="protein sequence ID" value="WYY08665.1"/>
    <property type="molecule type" value="Genomic_DNA"/>
</dbReference>
<accession>A0ABZ2U4W8</accession>
<name>A0ABZ2U4W8_9ACTN</name>
<sequence>MTDLTLDVYTSPLVDLPNGGQFSPTTSTLVLGPTEALLVDTQYLPEHVDEVRRRIEASGRTLTTIFITHAHSDHYFGLELLLDAFPTARAVATRAVAEHAAAGIDADRAFSKEFFAGAAVDNTVVPHALETDQLTVDGTPIHVVDLPQADIHPTAALHIPSIGAVIAGDAIYNGVNPFLAASGPAEWPAWLQSVQIIADLNPKVVVAGHKKPELADRPEAIEETKAYLEAFISGVEELPDSRALVPHMHGLFPDFENGSALLASAVTAYKHKKAAQTQ</sequence>
<evidence type="ECO:0000259" key="1">
    <source>
        <dbReference type="SMART" id="SM00849"/>
    </source>
</evidence>
<dbReference type="InterPro" id="IPR050855">
    <property type="entry name" value="NDM-1-like"/>
</dbReference>
<dbReference type="Gene3D" id="3.60.15.10">
    <property type="entry name" value="Ribonuclease Z/Hydroxyacylglutathione hydrolase-like"/>
    <property type="match status" value="1"/>
</dbReference>
<dbReference type="Pfam" id="PF00753">
    <property type="entry name" value="Lactamase_B"/>
    <property type="match status" value="1"/>
</dbReference>
<dbReference type="Proteomes" id="UP001479933">
    <property type="component" value="Chromosome"/>
</dbReference>
<dbReference type="SMART" id="SM00849">
    <property type="entry name" value="Lactamase_B"/>
    <property type="match status" value="1"/>
</dbReference>
<organism evidence="2 3">
    <name type="scientific">Gordonia hydrophobica</name>
    <dbReference type="NCBI Taxonomy" id="40516"/>
    <lineage>
        <taxon>Bacteria</taxon>
        <taxon>Bacillati</taxon>
        <taxon>Actinomycetota</taxon>
        <taxon>Actinomycetes</taxon>
        <taxon>Mycobacteriales</taxon>
        <taxon>Gordoniaceae</taxon>
        <taxon>Gordonia</taxon>
    </lineage>
</organism>
<dbReference type="PANTHER" id="PTHR42951:SF14">
    <property type="entry name" value="METALLO-BETA-LACTAMASE SUPERFAMILY PROTEIN"/>
    <property type="match status" value="1"/>
</dbReference>
<dbReference type="PANTHER" id="PTHR42951">
    <property type="entry name" value="METALLO-BETA-LACTAMASE DOMAIN-CONTAINING"/>
    <property type="match status" value="1"/>
</dbReference>
<gene>
    <name evidence="2" type="ORF">RVF87_06280</name>
</gene>
<dbReference type="CDD" id="cd07739">
    <property type="entry name" value="metallo-hydrolase-like_MBL-fold"/>
    <property type="match status" value="1"/>
</dbReference>
<keyword evidence="3" id="KW-1185">Reference proteome</keyword>
<reference evidence="2 3" key="1">
    <citation type="journal article" date="2023" name="Virus Evol.">
        <title>Computational host range prediction-The good, the bad, and the ugly.</title>
        <authorList>
            <person name="Howell A.A."/>
            <person name="Versoza C.J."/>
            <person name="Pfeifer S.P."/>
        </authorList>
    </citation>
    <scope>NUCLEOTIDE SEQUENCE [LARGE SCALE GENOMIC DNA]</scope>
    <source>
        <strain evidence="2 3">1610/1b</strain>
    </source>
</reference>
<evidence type="ECO:0000313" key="3">
    <source>
        <dbReference type="Proteomes" id="UP001479933"/>
    </source>
</evidence>
<dbReference type="InterPro" id="IPR001279">
    <property type="entry name" value="Metallo-B-lactamas"/>
</dbReference>
<proteinExistence type="predicted"/>
<protein>
    <submittedName>
        <fullName evidence="2">MBL fold metallo-hydrolase</fullName>
    </submittedName>
</protein>
<dbReference type="SUPFAM" id="SSF56281">
    <property type="entry name" value="Metallo-hydrolase/oxidoreductase"/>
    <property type="match status" value="1"/>
</dbReference>
<dbReference type="RefSeq" id="WP_066170667.1">
    <property type="nucleotide sequence ID" value="NZ_CP136137.1"/>
</dbReference>